<feature type="transmembrane region" description="Helical" evidence="1">
    <location>
        <begin position="36"/>
        <end position="58"/>
    </location>
</feature>
<dbReference type="AlphaFoldDB" id="A0A4R7RP47"/>
<name>A0A4R7RP47_9BACT</name>
<keyword evidence="3" id="KW-1185">Reference proteome</keyword>
<dbReference type="RefSeq" id="WP_133796629.1">
    <property type="nucleotide sequence ID" value="NZ_SOCA01000008.1"/>
</dbReference>
<proteinExistence type="predicted"/>
<evidence type="ECO:0000313" key="2">
    <source>
        <dbReference type="EMBL" id="TDU66525.1"/>
    </source>
</evidence>
<reference evidence="2 3" key="1">
    <citation type="submission" date="2019-03" db="EMBL/GenBank/DDBJ databases">
        <title>Genomic Encyclopedia of Archaeal and Bacterial Type Strains, Phase II (KMG-II): from individual species to whole genera.</title>
        <authorList>
            <person name="Goeker M."/>
        </authorList>
    </citation>
    <scope>NUCLEOTIDE SEQUENCE [LARGE SCALE GENOMIC DNA]</scope>
    <source>
        <strain evidence="2 3">ATCC 25309</strain>
    </source>
</reference>
<gene>
    <name evidence="2" type="ORF">EI77_03620</name>
</gene>
<dbReference type="EMBL" id="SOCA01000008">
    <property type="protein sequence ID" value="TDU66525.1"/>
    <property type="molecule type" value="Genomic_DNA"/>
</dbReference>
<evidence type="ECO:0000256" key="1">
    <source>
        <dbReference type="SAM" id="Phobius"/>
    </source>
</evidence>
<protein>
    <submittedName>
        <fullName evidence="2">Uncharacterized protein</fullName>
    </submittedName>
</protein>
<keyword evidence="1" id="KW-0472">Membrane</keyword>
<sequence length="81" mass="8991">MLAKAALFLLSALWVLLCMRFYTVIDRENVMQRRLIAIGAGLGAGLIYVLGSMIITLLNTPLPSEQQQEMNQAQDVRVLGK</sequence>
<accession>A0A4R7RP47</accession>
<keyword evidence="1" id="KW-0812">Transmembrane</keyword>
<organism evidence="2 3">
    <name type="scientific">Prosthecobacter fusiformis</name>
    <dbReference type="NCBI Taxonomy" id="48464"/>
    <lineage>
        <taxon>Bacteria</taxon>
        <taxon>Pseudomonadati</taxon>
        <taxon>Verrucomicrobiota</taxon>
        <taxon>Verrucomicrobiia</taxon>
        <taxon>Verrucomicrobiales</taxon>
        <taxon>Verrucomicrobiaceae</taxon>
        <taxon>Prosthecobacter</taxon>
    </lineage>
</organism>
<dbReference type="Proteomes" id="UP000295662">
    <property type="component" value="Unassembled WGS sequence"/>
</dbReference>
<comment type="caution">
    <text evidence="2">The sequence shown here is derived from an EMBL/GenBank/DDBJ whole genome shotgun (WGS) entry which is preliminary data.</text>
</comment>
<evidence type="ECO:0000313" key="3">
    <source>
        <dbReference type="Proteomes" id="UP000295662"/>
    </source>
</evidence>
<keyword evidence="1" id="KW-1133">Transmembrane helix</keyword>